<protein>
    <submittedName>
        <fullName evidence="1">Uncharacterized protein</fullName>
    </submittedName>
</protein>
<evidence type="ECO:0000313" key="2">
    <source>
        <dbReference type="Proteomes" id="UP001239111"/>
    </source>
</evidence>
<evidence type="ECO:0000313" key="1">
    <source>
        <dbReference type="EMBL" id="KAJ8683755.1"/>
    </source>
</evidence>
<accession>A0ACC2PJJ1</accession>
<name>A0ACC2PJJ1_9HYME</name>
<proteinExistence type="predicted"/>
<keyword evidence="2" id="KW-1185">Reference proteome</keyword>
<gene>
    <name evidence="1" type="ORF">QAD02_019547</name>
</gene>
<comment type="caution">
    <text evidence="1">The sequence shown here is derived from an EMBL/GenBank/DDBJ whole genome shotgun (WGS) entry which is preliminary data.</text>
</comment>
<reference evidence="1" key="1">
    <citation type="submission" date="2023-04" db="EMBL/GenBank/DDBJ databases">
        <title>A chromosome-level genome assembly of the parasitoid wasp Eretmocerus hayati.</title>
        <authorList>
            <person name="Zhong Y."/>
            <person name="Liu S."/>
            <person name="Liu Y."/>
        </authorList>
    </citation>
    <scope>NUCLEOTIDE SEQUENCE</scope>
    <source>
        <strain evidence="1">ZJU_SS_LIU_2023</strain>
    </source>
</reference>
<dbReference type="Proteomes" id="UP001239111">
    <property type="component" value="Chromosome 1"/>
</dbReference>
<organism evidence="1 2">
    <name type="scientific">Eretmocerus hayati</name>
    <dbReference type="NCBI Taxonomy" id="131215"/>
    <lineage>
        <taxon>Eukaryota</taxon>
        <taxon>Metazoa</taxon>
        <taxon>Ecdysozoa</taxon>
        <taxon>Arthropoda</taxon>
        <taxon>Hexapoda</taxon>
        <taxon>Insecta</taxon>
        <taxon>Pterygota</taxon>
        <taxon>Neoptera</taxon>
        <taxon>Endopterygota</taxon>
        <taxon>Hymenoptera</taxon>
        <taxon>Apocrita</taxon>
        <taxon>Proctotrupomorpha</taxon>
        <taxon>Chalcidoidea</taxon>
        <taxon>Aphelinidae</taxon>
        <taxon>Aphelininae</taxon>
        <taxon>Eretmocerus</taxon>
    </lineage>
</organism>
<sequence>MRHLDEPKKSLSNVLLLEEYGSRVPNRDVDGGSSQPNACDKGFNHKNSQNDQTTTQTTKKRFPCTECSMSLSSKSNLGRHMILHSGNYPSICQICNKGCIDLEKHMRVHTGEKPFTCKICDKCFSRRSHLNAHARVHQEEKLHSCPFCNKRFKYRTNCKKHMRMHSKSELISHPIRDEVCVVGDSLPKYVTILTDDESITCFAPDENINGESSSSLSICLGNNDHPGNAQEPNSRHRSNESANLFTCRICGKKLMNKQILKRHMKNVHLLSRSLPCSMCNKVFKDKGSLKRHEKTHSCKKPHSCPICNKGYCRKYLVAKHMKIHKNPSGLIYIGENSVNMHSDVPQGVPQQVDQDQQQPNGHIQDFEETTAAGKV</sequence>
<dbReference type="EMBL" id="CM056741">
    <property type="protein sequence ID" value="KAJ8683755.1"/>
    <property type="molecule type" value="Genomic_DNA"/>
</dbReference>